<accession>V5WF52</accession>
<dbReference type="Proteomes" id="UP000018680">
    <property type="component" value="Chromosome"/>
</dbReference>
<dbReference type="EMBL" id="CP006939">
    <property type="protein sequence ID" value="AHC14265.1"/>
    <property type="molecule type" value="Genomic_DNA"/>
</dbReference>
<dbReference type="InterPro" id="IPR053888">
    <property type="entry name" value="MRM3-like_sub_bind"/>
</dbReference>
<dbReference type="GO" id="GO:0006396">
    <property type="term" value="P:RNA processing"/>
    <property type="evidence" value="ECO:0007669"/>
    <property type="project" value="InterPro"/>
</dbReference>
<dbReference type="PANTHER" id="PTHR43191">
    <property type="entry name" value="RRNA METHYLTRANSFERASE 3"/>
    <property type="match status" value="1"/>
</dbReference>
<name>V5WF52_9SPIO</name>
<dbReference type="eggNOG" id="COG0566">
    <property type="taxonomic scope" value="Bacteria"/>
</dbReference>
<evidence type="ECO:0000313" key="7">
    <source>
        <dbReference type="Proteomes" id="UP000018680"/>
    </source>
</evidence>
<evidence type="ECO:0000259" key="4">
    <source>
        <dbReference type="Pfam" id="PF00588"/>
    </source>
</evidence>
<dbReference type="SUPFAM" id="SSF75217">
    <property type="entry name" value="alpha/beta knot"/>
    <property type="match status" value="1"/>
</dbReference>
<keyword evidence="2 6" id="KW-0489">Methyltransferase</keyword>
<dbReference type="GO" id="GO:0032259">
    <property type="term" value="P:methylation"/>
    <property type="evidence" value="ECO:0007669"/>
    <property type="project" value="UniProtKB-KW"/>
</dbReference>
<dbReference type="SUPFAM" id="SSF55315">
    <property type="entry name" value="L30e-like"/>
    <property type="match status" value="1"/>
</dbReference>
<organism evidence="6 7">
    <name type="scientific">Salinispira pacifica</name>
    <dbReference type="NCBI Taxonomy" id="1307761"/>
    <lineage>
        <taxon>Bacteria</taxon>
        <taxon>Pseudomonadati</taxon>
        <taxon>Spirochaetota</taxon>
        <taxon>Spirochaetia</taxon>
        <taxon>Spirochaetales</taxon>
        <taxon>Spirochaetaceae</taxon>
        <taxon>Salinispira</taxon>
    </lineage>
</organism>
<protein>
    <submittedName>
        <fullName evidence="6">Putative rRNA methylase</fullName>
    </submittedName>
</protein>
<dbReference type="STRING" id="1307761.L21SP2_0845"/>
<feature type="domain" description="MRM3-like substrate binding" evidence="5">
    <location>
        <begin position="16"/>
        <end position="105"/>
    </location>
</feature>
<dbReference type="PANTHER" id="PTHR43191:SF2">
    <property type="entry name" value="RRNA METHYLTRANSFERASE 3, MITOCHONDRIAL"/>
    <property type="match status" value="1"/>
</dbReference>
<dbReference type="InterPro" id="IPR001537">
    <property type="entry name" value="SpoU_MeTrfase"/>
</dbReference>
<keyword evidence="3" id="KW-0808">Transferase</keyword>
<gene>
    <name evidence="6" type="ORF">L21SP2_0845</name>
</gene>
<dbReference type="InterPro" id="IPR029028">
    <property type="entry name" value="Alpha/beta_knot_MTases"/>
</dbReference>
<dbReference type="Gene3D" id="3.40.1280.10">
    <property type="match status" value="1"/>
</dbReference>
<proteinExistence type="inferred from homology"/>
<dbReference type="InterPro" id="IPR051259">
    <property type="entry name" value="rRNA_Methyltransferase"/>
</dbReference>
<reference evidence="6 7" key="1">
    <citation type="journal article" date="2015" name="Stand. Genomic Sci.">
        <title>Complete genome sequence and description of Salinispira pacifica gen. nov., sp. nov., a novel spirochaete isolated form a hypersaline microbial mat.</title>
        <authorList>
            <person name="Ben Hania W."/>
            <person name="Joseph M."/>
            <person name="Schumann P."/>
            <person name="Bunk B."/>
            <person name="Fiebig A."/>
            <person name="Sproer C."/>
            <person name="Klenk H.P."/>
            <person name="Fardeau M.L."/>
            <person name="Spring S."/>
        </authorList>
    </citation>
    <scope>NUCLEOTIDE SEQUENCE [LARGE SCALE GENOMIC DNA]</scope>
    <source>
        <strain evidence="6 7">L21-RPul-D2</strain>
    </source>
</reference>
<feature type="domain" description="tRNA/rRNA methyltransferase SpoU type" evidence="4">
    <location>
        <begin position="127"/>
        <end position="265"/>
    </location>
</feature>
<dbReference type="RefSeq" id="WP_024267196.1">
    <property type="nucleotide sequence ID" value="NC_023035.1"/>
</dbReference>
<dbReference type="Pfam" id="PF22435">
    <property type="entry name" value="MRM3-like_sub_bind"/>
    <property type="match status" value="1"/>
</dbReference>
<dbReference type="GO" id="GO:0003723">
    <property type="term" value="F:RNA binding"/>
    <property type="evidence" value="ECO:0007669"/>
    <property type="project" value="InterPro"/>
</dbReference>
<dbReference type="Gene3D" id="3.30.1330.30">
    <property type="match status" value="1"/>
</dbReference>
<dbReference type="KEGG" id="slr:L21SP2_0845"/>
<dbReference type="InterPro" id="IPR029064">
    <property type="entry name" value="Ribosomal_eL30-like_sf"/>
</dbReference>
<dbReference type="Pfam" id="PF00588">
    <property type="entry name" value="SpoU_methylase"/>
    <property type="match status" value="1"/>
</dbReference>
<dbReference type="GO" id="GO:0008173">
    <property type="term" value="F:RNA methyltransferase activity"/>
    <property type="evidence" value="ECO:0007669"/>
    <property type="project" value="InterPro"/>
</dbReference>
<dbReference type="AlphaFoldDB" id="V5WF52"/>
<keyword evidence="7" id="KW-1185">Reference proteome</keyword>
<sequence>MNSGEGHSYYISSSKNPKIKDDIRLRERRHRRLTGLMTVEGYPEFRLAWESGAEIRRLYICPDFIKDNEQAFLSQLESRGLRPLTVSSRVMDKLAYREHPDAWLAVLEWKRPALNDPRMSGEHSSGLYIIAEDLEKPGNLGAILRSADASAAAGVIVSEGRTDLSNPNVVRASKGVNFTMPCTEAGNSETWEWLSSRNIPVLIADPGGESLWETSLPVPAAVVLGAEKEGVSSFWRERASLRIGIPMDGRVNSLNVAQAGTLIMYEYLRRKNLEIQR</sequence>
<evidence type="ECO:0000256" key="3">
    <source>
        <dbReference type="ARBA" id="ARBA00022679"/>
    </source>
</evidence>
<dbReference type="CDD" id="cd18104">
    <property type="entry name" value="SpoU-like_RNA-MTase"/>
    <property type="match status" value="1"/>
</dbReference>
<dbReference type="InterPro" id="IPR029026">
    <property type="entry name" value="tRNA_m1G_MTases_N"/>
</dbReference>
<evidence type="ECO:0000256" key="1">
    <source>
        <dbReference type="ARBA" id="ARBA00007228"/>
    </source>
</evidence>
<evidence type="ECO:0000313" key="6">
    <source>
        <dbReference type="EMBL" id="AHC14265.1"/>
    </source>
</evidence>
<dbReference type="OrthoDB" id="9785673at2"/>
<comment type="similarity">
    <text evidence="1">Belongs to the class IV-like SAM-binding methyltransferase superfamily. RNA methyltransferase TrmH family.</text>
</comment>
<evidence type="ECO:0000256" key="2">
    <source>
        <dbReference type="ARBA" id="ARBA00022603"/>
    </source>
</evidence>
<dbReference type="HOGENOM" id="CLU_021322_3_2_12"/>
<evidence type="ECO:0000259" key="5">
    <source>
        <dbReference type="Pfam" id="PF22435"/>
    </source>
</evidence>